<dbReference type="EMBL" id="GBHO01010894">
    <property type="protein sequence ID" value="JAG32710.1"/>
    <property type="molecule type" value="Transcribed_RNA"/>
</dbReference>
<organism evidence="1">
    <name type="scientific">Lygus hesperus</name>
    <name type="common">Western plant bug</name>
    <dbReference type="NCBI Taxonomy" id="30085"/>
    <lineage>
        <taxon>Eukaryota</taxon>
        <taxon>Metazoa</taxon>
        <taxon>Ecdysozoa</taxon>
        <taxon>Arthropoda</taxon>
        <taxon>Hexapoda</taxon>
        <taxon>Insecta</taxon>
        <taxon>Pterygota</taxon>
        <taxon>Neoptera</taxon>
        <taxon>Paraneoptera</taxon>
        <taxon>Hemiptera</taxon>
        <taxon>Heteroptera</taxon>
        <taxon>Panheteroptera</taxon>
        <taxon>Cimicomorpha</taxon>
        <taxon>Miridae</taxon>
        <taxon>Mirini</taxon>
        <taxon>Lygus</taxon>
    </lineage>
</organism>
<gene>
    <name evidence="1" type="primary">rplF_5</name>
    <name evidence="2" type="synonym">rplF_13</name>
    <name evidence="2" type="ORF">CM83_12026</name>
    <name evidence="1" type="ORF">CM83_12030</name>
</gene>
<dbReference type="EMBL" id="GBHO01010891">
    <property type="protein sequence ID" value="JAG32713.1"/>
    <property type="molecule type" value="Transcribed_RNA"/>
</dbReference>
<reference evidence="1" key="1">
    <citation type="journal article" date="2014" name="PLoS ONE">
        <title>Transcriptome-Based Identification of ABC Transporters in the Western Tarnished Plant Bug Lygus hesperus.</title>
        <authorList>
            <person name="Hull J.J."/>
            <person name="Chaney K."/>
            <person name="Geib S.M."/>
            <person name="Fabrick J.A."/>
            <person name="Brent C.S."/>
            <person name="Walsh D."/>
            <person name="Lavine L.C."/>
        </authorList>
    </citation>
    <scope>NUCLEOTIDE SEQUENCE</scope>
</reference>
<accession>A0A0A9YT20</accession>
<proteinExistence type="predicted"/>
<sequence length="215" mass="24650">MSSWKKKLHETYSALQQEFYLGNFDTVIQRGELMVTEYRMLSPGGVKGTLSAQSIPDDIPILPTIAMVVRAKYELNQSDQIEAYLRQIFDSLDVAPYDIFVLLLEVLAASHLSNDIIRLAKTYLACNKYTLLLSQYVHPSAALRVVCTPNLLPTGMSVLSITCCMTVTLRCETTKTRHCLWRMIIVLVQRWKFEQNSLHKLNKLRKNTHEKRLLS</sequence>
<keyword evidence="1" id="KW-0687">Ribonucleoprotein</keyword>
<evidence type="ECO:0000313" key="1">
    <source>
        <dbReference type="EMBL" id="JAG32710.1"/>
    </source>
</evidence>
<protein>
    <submittedName>
        <fullName evidence="1">50S ribosomal protein L6</fullName>
    </submittedName>
</protein>
<reference evidence="1" key="2">
    <citation type="submission" date="2014-07" db="EMBL/GenBank/DDBJ databases">
        <authorList>
            <person name="Hull J."/>
        </authorList>
    </citation>
    <scope>NUCLEOTIDE SEQUENCE</scope>
</reference>
<dbReference type="GO" id="GO:0005840">
    <property type="term" value="C:ribosome"/>
    <property type="evidence" value="ECO:0007669"/>
    <property type="project" value="UniProtKB-KW"/>
</dbReference>
<keyword evidence="1" id="KW-0689">Ribosomal protein</keyword>
<dbReference type="AlphaFoldDB" id="A0A0A9YT20"/>
<evidence type="ECO:0000313" key="2">
    <source>
        <dbReference type="EMBL" id="JAG32713.1"/>
    </source>
</evidence>
<name>A0A0A9YT20_LYGHE</name>